<dbReference type="STRING" id="504486.SAMN05660703_1920"/>
<evidence type="ECO:0000256" key="5">
    <source>
        <dbReference type="ARBA" id="ARBA00022840"/>
    </source>
</evidence>
<dbReference type="PIRSF" id="PIRSF000535">
    <property type="entry name" value="1PFK/6PFK/LacC"/>
    <property type="match status" value="1"/>
</dbReference>
<dbReference type="GO" id="GO:0003872">
    <property type="term" value="F:6-phosphofructokinase activity"/>
    <property type="evidence" value="ECO:0007669"/>
    <property type="project" value="TreeGrafter"/>
</dbReference>
<name>A0A1W2A9M5_9FLAO</name>
<sequence>MKNILTLTVNPAIDKSATVNGIKPNSKLRCSEPIFEPGGGGINVSKVLKELDTNSECIYLAGGHTGIFLTSLLTKNGIHQNCIPIKGYTRENLAVTDIATNQQFRFGMPGPQISNEECLGVLKVLNESLNEGDFLVASGSLSPGMPTDFYAQVSRIAKHKNAKFILDTSGEALILGAQEGAYLLKPNLGELSRLCGVESITFAELEVIAKEFLRTNPCEVLVVSMGAQGALLITESIMEHINAPTVHQNSTVGAGDSMVAGMVHFLAQGKSFSEMARFGVACGTAATMTPGSELCHKKDIYELYDWINNQSNSNP</sequence>
<dbReference type="AlphaFoldDB" id="A0A1W2A9M5"/>
<dbReference type="InterPro" id="IPR017583">
    <property type="entry name" value="Tagatose/fructose_Pkinase"/>
</dbReference>
<protein>
    <submittedName>
        <fullName evidence="8">6-phosphofructokinase 2</fullName>
    </submittedName>
</protein>
<keyword evidence="9" id="KW-1185">Reference proteome</keyword>
<dbReference type="InterPro" id="IPR029056">
    <property type="entry name" value="Ribokinase-like"/>
</dbReference>
<comment type="similarity">
    <text evidence="1">Belongs to the carbohydrate kinase PfkB family.</text>
</comment>
<reference evidence="9" key="1">
    <citation type="submission" date="2017-04" db="EMBL/GenBank/DDBJ databases">
        <authorList>
            <person name="Varghese N."/>
            <person name="Submissions S."/>
        </authorList>
    </citation>
    <scope>NUCLEOTIDE SEQUENCE [LARGE SCALE GENOMIC DNA]</scope>
    <source>
        <strain evidence="9">DSM 21164</strain>
    </source>
</reference>
<gene>
    <name evidence="8" type="ORF">SAMN05660703_1920</name>
</gene>
<keyword evidence="5" id="KW-0067">ATP-binding</keyword>
<dbReference type="GO" id="GO:0005524">
    <property type="term" value="F:ATP binding"/>
    <property type="evidence" value="ECO:0007669"/>
    <property type="project" value="UniProtKB-KW"/>
</dbReference>
<keyword evidence="3" id="KW-0547">Nucleotide-binding</keyword>
<organism evidence="8 9">
    <name type="scientific">Cellulophaga tyrosinoxydans</name>
    <dbReference type="NCBI Taxonomy" id="504486"/>
    <lineage>
        <taxon>Bacteria</taxon>
        <taxon>Pseudomonadati</taxon>
        <taxon>Bacteroidota</taxon>
        <taxon>Flavobacteriia</taxon>
        <taxon>Flavobacteriales</taxon>
        <taxon>Flavobacteriaceae</taxon>
        <taxon>Cellulophaga</taxon>
    </lineage>
</organism>
<dbReference type="FunFam" id="3.40.1190.20:FF:000001">
    <property type="entry name" value="Phosphofructokinase"/>
    <property type="match status" value="1"/>
</dbReference>
<evidence type="ECO:0000256" key="1">
    <source>
        <dbReference type="ARBA" id="ARBA00010688"/>
    </source>
</evidence>
<evidence type="ECO:0000313" key="8">
    <source>
        <dbReference type="EMBL" id="SMC57449.1"/>
    </source>
</evidence>
<keyword evidence="2 6" id="KW-0808">Transferase</keyword>
<dbReference type="Proteomes" id="UP000192360">
    <property type="component" value="Unassembled WGS sequence"/>
</dbReference>
<dbReference type="RefSeq" id="WP_084061250.1">
    <property type="nucleotide sequence ID" value="NZ_FWXO01000002.1"/>
</dbReference>
<dbReference type="InterPro" id="IPR002173">
    <property type="entry name" value="Carboh/pur_kinase_PfkB_CS"/>
</dbReference>
<dbReference type="CDD" id="cd01164">
    <property type="entry name" value="FruK_PfkB_like"/>
    <property type="match status" value="1"/>
</dbReference>
<dbReference type="Gene3D" id="3.40.1190.20">
    <property type="match status" value="1"/>
</dbReference>
<evidence type="ECO:0000256" key="2">
    <source>
        <dbReference type="ARBA" id="ARBA00022679"/>
    </source>
</evidence>
<evidence type="ECO:0000256" key="4">
    <source>
        <dbReference type="ARBA" id="ARBA00022777"/>
    </source>
</evidence>
<dbReference type="PANTHER" id="PTHR46566:SF2">
    <property type="entry name" value="ATP-DEPENDENT 6-PHOSPHOFRUCTOKINASE ISOZYME 2"/>
    <property type="match status" value="1"/>
</dbReference>
<dbReference type="PANTHER" id="PTHR46566">
    <property type="entry name" value="1-PHOSPHOFRUCTOKINASE-RELATED"/>
    <property type="match status" value="1"/>
</dbReference>
<dbReference type="GO" id="GO:0005829">
    <property type="term" value="C:cytosol"/>
    <property type="evidence" value="ECO:0007669"/>
    <property type="project" value="TreeGrafter"/>
</dbReference>
<evidence type="ECO:0000256" key="3">
    <source>
        <dbReference type="ARBA" id="ARBA00022741"/>
    </source>
</evidence>
<dbReference type="PROSITE" id="PS00584">
    <property type="entry name" value="PFKB_KINASES_2"/>
    <property type="match status" value="1"/>
</dbReference>
<dbReference type="SUPFAM" id="SSF53613">
    <property type="entry name" value="Ribokinase-like"/>
    <property type="match status" value="1"/>
</dbReference>
<proteinExistence type="inferred from homology"/>
<dbReference type="InterPro" id="IPR011611">
    <property type="entry name" value="PfkB_dom"/>
</dbReference>
<feature type="domain" description="Carbohydrate kinase PfkB" evidence="7">
    <location>
        <begin position="13"/>
        <end position="295"/>
    </location>
</feature>
<evidence type="ECO:0000256" key="6">
    <source>
        <dbReference type="PIRNR" id="PIRNR000535"/>
    </source>
</evidence>
<accession>A0A1W2A9M5</accession>
<evidence type="ECO:0000313" key="9">
    <source>
        <dbReference type="Proteomes" id="UP000192360"/>
    </source>
</evidence>
<evidence type="ECO:0000259" key="7">
    <source>
        <dbReference type="Pfam" id="PF00294"/>
    </source>
</evidence>
<keyword evidence="4 8" id="KW-0418">Kinase</keyword>
<dbReference type="EMBL" id="FWXO01000002">
    <property type="protein sequence ID" value="SMC57449.1"/>
    <property type="molecule type" value="Genomic_DNA"/>
</dbReference>
<dbReference type="OrthoDB" id="9801219at2"/>
<dbReference type="Pfam" id="PF00294">
    <property type="entry name" value="PfkB"/>
    <property type="match status" value="1"/>
</dbReference>
<dbReference type="NCBIfam" id="TIGR03168">
    <property type="entry name" value="1-PFK"/>
    <property type="match status" value="1"/>
</dbReference>